<feature type="signal peptide" evidence="3">
    <location>
        <begin position="1"/>
        <end position="19"/>
    </location>
</feature>
<dbReference type="Proteomes" id="UP000199699">
    <property type="component" value="Unassembled WGS sequence"/>
</dbReference>
<evidence type="ECO:0000313" key="4">
    <source>
        <dbReference type="EMBL" id="SCL33103.1"/>
    </source>
</evidence>
<keyword evidence="3" id="KW-0732">Signal</keyword>
<keyword evidence="5" id="KW-1185">Reference proteome</keyword>
<proteinExistence type="predicted"/>
<protein>
    <recommendedName>
        <fullName evidence="6">MYXO-CTERM domain-containing protein</fullName>
    </recommendedName>
</protein>
<evidence type="ECO:0000256" key="2">
    <source>
        <dbReference type="SAM" id="Phobius"/>
    </source>
</evidence>
<keyword evidence="2" id="KW-0472">Membrane</keyword>
<feature type="region of interest" description="Disordered" evidence="1">
    <location>
        <begin position="177"/>
        <end position="200"/>
    </location>
</feature>
<feature type="compositionally biased region" description="Basic and acidic residues" evidence="1">
    <location>
        <begin position="191"/>
        <end position="200"/>
    </location>
</feature>
<keyword evidence="2" id="KW-1133">Transmembrane helix</keyword>
<evidence type="ECO:0008006" key="6">
    <source>
        <dbReference type="Google" id="ProtNLM"/>
    </source>
</evidence>
<feature type="compositionally biased region" description="Pro residues" evidence="1">
    <location>
        <begin position="44"/>
        <end position="77"/>
    </location>
</feature>
<feature type="compositionally biased region" description="Low complexity" evidence="1">
    <location>
        <begin position="105"/>
        <end position="116"/>
    </location>
</feature>
<keyword evidence="2" id="KW-0812">Transmembrane</keyword>
<reference evidence="4 5" key="1">
    <citation type="submission" date="2016-06" db="EMBL/GenBank/DDBJ databases">
        <authorList>
            <person name="Kjaerup R.B."/>
            <person name="Dalgaard T.S."/>
            <person name="Juul-Madsen H.R."/>
        </authorList>
    </citation>
    <scope>NUCLEOTIDE SEQUENCE [LARGE SCALE GENOMIC DNA]</scope>
    <source>
        <strain evidence="4 5">DSM 43818</strain>
    </source>
</reference>
<accession>A0A1C6SV17</accession>
<feature type="compositionally biased region" description="Low complexity" evidence="1">
    <location>
        <begin position="179"/>
        <end position="188"/>
    </location>
</feature>
<organism evidence="4 5">
    <name type="scientific">Micromonospora nigra</name>
    <dbReference type="NCBI Taxonomy" id="145857"/>
    <lineage>
        <taxon>Bacteria</taxon>
        <taxon>Bacillati</taxon>
        <taxon>Actinomycetota</taxon>
        <taxon>Actinomycetes</taxon>
        <taxon>Micromonosporales</taxon>
        <taxon>Micromonosporaceae</taxon>
        <taxon>Micromonospora</taxon>
    </lineage>
</organism>
<evidence type="ECO:0000256" key="3">
    <source>
        <dbReference type="SAM" id="SignalP"/>
    </source>
</evidence>
<evidence type="ECO:0000313" key="5">
    <source>
        <dbReference type="Proteomes" id="UP000199699"/>
    </source>
</evidence>
<feature type="region of interest" description="Disordered" evidence="1">
    <location>
        <begin position="34"/>
        <end position="121"/>
    </location>
</feature>
<feature type="transmembrane region" description="Helical" evidence="2">
    <location>
        <begin position="129"/>
        <end position="146"/>
    </location>
</feature>
<evidence type="ECO:0000256" key="1">
    <source>
        <dbReference type="SAM" id="MobiDB-lite"/>
    </source>
</evidence>
<sequence length="200" mass="20588">MRTAALALTLALAPTPTPADGGLLGRVVEDVTDTADDLLGTGPAPAPSTTPTTAPPRTAPSPGATPPAVPTPEPPRAPARNSPDGLAEPTPTRGTPEPSAPVLDATPATARPAVAAPSPPIGTRERERVVYVVGLAALVLPVVWVVRRQRKPRPAAAPLSAEEYAAAYELGREDERARAAQADRSAARVLPFERRKPPTG</sequence>
<dbReference type="AlphaFoldDB" id="A0A1C6SV17"/>
<dbReference type="EMBL" id="FMHT01000003">
    <property type="protein sequence ID" value="SCL33103.1"/>
    <property type="molecule type" value="Genomic_DNA"/>
</dbReference>
<name>A0A1C6SV17_9ACTN</name>
<gene>
    <name evidence="4" type="ORF">GA0070616_4635</name>
</gene>
<feature type="chain" id="PRO_5008746129" description="MYXO-CTERM domain-containing protein" evidence="3">
    <location>
        <begin position="20"/>
        <end position="200"/>
    </location>
</feature>